<evidence type="ECO:0000259" key="3">
    <source>
        <dbReference type="Pfam" id="PF14613"/>
    </source>
</evidence>
<feature type="compositionally biased region" description="Basic and acidic residues" evidence="2">
    <location>
        <begin position="871"/>
        <end position="883"/>
    </location>
</feature>
<dbReference type="SUPFAM" id="SSF55394">
    <property type="entry name" value="Bactericidal permeability-increasing protein, BPI"/>
    <property type="match status" value="1"/>
</dbReference>
<name>A0AA38LXH3_9TREE</name>
<feature type="compositionally biased region" description="Basic and acidic residues" evidence="2">
    <location>
        <begin position="259"/>
        <end position="274"/>
    </location>
</feature>
<feature type="coiled-coil region" evidence="1">
    <location>
        <begin position="769"/>
        <end position="819"/>
    </location>
</feature>
<feature type="compositionally biased region" description="Polar residues" evidence="2">
    <location>
        <begin position="240"/>
        <end position="251"/>
    </location>
</feature>
<gene>
    <name evidence="5" type="ORF">MKK02DRAFT_36365</name>
</gene>
<organism evidence="5 6">
    <name type="scientific">Dioszegia hungarica</name>
    <dbReference type="NCBI Taxonomy" id="4972"/>
    <lineage>
        <taxon>Eukaryota</taxon>
        <taxon>Fungi</taxon>
        <taxon>Dikarya</taxon>
        <taxon>Basidiomycota</taxon>
        <taxon>Agaricomycotina</taxon>
        <taxon>Tremellomycetes</taxon>
        <taxon>Tremellales</taxon>
        <taxon>Bulleribasidiaceae</taxon>
        <taxon>Dioszegia</taxon>
    </lineage>
</organism>
<evidence type="ECO:0000256" key="2">
    <source>
        <dbReference type="SAM" id="MobiDB-lite"/>
    </source>
</evidence>
<sequence>MTGAMATKSEIREHPSKQGVTVAASGKELEADVQRKMKVWGVIEAFRDGRMPDNKQIDAALAYAQKASPVDLNKLSPEGRVLVDDTRDIIETLRAMVHEKNADELFQNALYTSVKTDVSHAKQSGVVPISKEDAKADGETAAKHLRVLLTLFVTNAEVRKLAKDLGFVGRDIFASTASRAADKARPSQQQLDQVDREAPSKQWIGADGKKLGPNDTPELQMKGPDGAEVRYNPKDAPSQAKVTDTQGNTHSAGGLYDKAQQKKEEVRQTAEQKANEQGGSGGIKEQLKSHAQDVAGNRDPNASLSQQKDQVLGAAQNKADHAQNQAQSQAQNDSRAPNNAEDAKNQARDKANQLKEKIPEEHRQKISDELHAQKEIIQDAFPEERREQFIYRLKKVLVELQEHKDYREAMTWLLDTFDNYKGAAEHVAHKATNAADGVASDGGVQDATLRFRRLLERFANGQSLDGVYNALDQMYRDTANDPKLKNWWSHANDYVHRVLLEPGFVLEDEADKEGRQLQEGGKEFFDDKYKKSQETLFEELQRFFTAFAEDPLNQRLGDDVKRLTKDLLFNEDGNLAFKPHLWNDLRVHFLPAVIRQIGYVPIPRAEYEDDKIAVVIENLILSGPNLFPNVVTLEANNRVTFSPYENINKTLDTHHHKMRLGMSQIQADIRDVAFSFKRKSGWPKLSDHGLADVIISGKGISIDAEIESVEHRRNDVFKVNHVTVEIDNMTWKIRDSKHDILYKFLKATATGIIKKAIQAAVKVALTNALEEGNSQLAQVRNTAAEARKSNETNQREAIKELYKRKAEKAEREKEAAKDHTGTFRIVTNQESMLNPEMTHSDGKSIIKRLAKTEDLSHSGSAWRSPAFSLTDSKHPAVTGEHHPQAVAGAAHGKGMSSAIPAPGASGNQGPAGK</sequence>
<dbReference type="InterPro" id="IPR045967">
    <property type="entry name" value="HAM1-like_N"/>
</dbReference>
<protein>
    <submittedName>
        <fullName evidence="5">Uncharacterized protein</fullName>
    </submittedName>
</protein>
<evidence type="ECO:0000259" key="4">
    <source>
        <dbReference type="Pfam" id="PF19343"/>
    </source>
</evidence>
<evidence type="ECO:0000313" key="6">
    <source>
        <dbReference type="Proteomes" id="UP001164286"/>
    </source>
</evidence>
<dbReference type="GO" id="GO:0008289">
    <property type="term" value="F:lipid binding"/>
    <property type="evidence" value="ECO:0007669"/>
    <property type="project" value="InterPro"/>
</dbReference>
<dbReference type="PANTHER" id="PTHR31138:SF1">
    <property type="entry name" value="PDZ DOMAIN-CONTAINING PROTEIN"/>
    <property type="match status" value="1"/>
</dbReference>
<feature type="domain" description="HAM1-like N-terminal" evidence="4">
    <location>
        <begin position="283"/>
        <end position="712"/>
    </location>
</feature>
<dbReference type="PANTHER" id="PTHR31138">
    <property type="entry name" value="CHROMOSOME 19, WHOLE GENOME SHOTGUN SEQUENCE"/>
    <property type="match status" value="1"/>
</dbReference>
<dbReference type="Pfam" id="PF19343">
    <property type="entry name" value="HAM1_N"/>
    <property type="match status" value="2"/>
</dbReference>
<dbReference type="RefSeq" id="XP_052947128.1">
    <property type="nucleotide sequence ID" value="XM_053089408.1"/>
</dbReference>
<keyword evidence="1" id="KW-0175">Coiled coil</keyword>
<dbReference type="GeneID" id="77728613"/>
<proteinExistence type="predicted"/>
<dbReference type="Gene3D" id="3.15.10.10">
    <property type="entry name" value="Bactericidal permeability-increasing protein, domain 1"/>
    <property type="match status" value="1"/>
</dbReference>
<dbReference type="EMBL" id="JAKWFO010000004">
    <property type="protein sequence ID" value="KAI9637351.1"/>
    <property type="molecule type" value="Genomic_DNA"/>
</dbReference>
<comment type="caution">
    <text evidence="5">The sequence shown here is derived from an EMBL/GenBank/DDBJ whole genome shotgun (WGS) entry which is preliminary data.</text>
</comment>
<accession>A0AA38LXH3</accession>
<feature type="region of interest" description="Disordered" evidence="2">
    <location>
        <begin position="177"/>
        <end position="366"/>
    </location>
</feature>
<feature type="region of interest" description="Disordered" evidence="2">
    <location>
        <begin position="856"/>
        <end position="913"/>
    </location>
</feature>
<feature type="compositionally biased region" description="Low complexity" evidence="2">
    <location>
        <begin position="322"/>
        <end position="336"/>
    </location>
</feature>
<dbReference type="InterPro" id="IPR027842">
    <property type="entry name" value="HAM1-like_C"/>
</dbReference>
<dbReference type="Pfam" id="PF14613">
    <property type="entry name" value="HAM1_C"/>
    <property type="match status" value="1"/>
</dbReference>
<feature type="domain" description="HAM1-like N-terminal" evidence="4">
    <location>
        <begin position="16"/>
        <end position="275"/>
    </location>
</feature>
<feature type="compositionally biased region" description="Basic and acidic residues" evidence="2">
    <location>
        <begin position="341"/>
        <end position="366"/>
    </location>
</feature>
<keyword evidence="6" id="KW-1185">Reference proteome</keyword>
<dbReference type="Proteomes" id="UP001164286">
    <property type="component" value="Unassembled WGS sequence"/>
</dbReference>
<feature type="domain" description="HAM1-like C-terminal" evidence="3">
    <location>
        <begin position="724"/>
        <end position="874"/>
    </location>
</feature>
<feature type="compositionally biased region" description="Polar residues" evidence="2">
    <location>
        <begin position="300"/>
        <end position="309"/>
    </location>
</feature>
<evidence type="ECO:0000313" key="5">
    <source>
        <dbReference type="EMBL" id="KAI9637351.1"/>
    </source>
</evidence>
<reference evidence="5" key="1">
    <citation type="journal article" date="2022" name="G3 (Bethesda)">
        <title>High quality genome of the basidiomycete yeast Dioszegia hungarica PDD-24b-2 isolated from cloud water.</title>
        <authorList>
            <person name="Jarrige D."/>
            <person name="Haridas S."/>
            <person name="Bleykasten-Grosshans C."/>
            <person name="Joly M."/>
            <person name="Nadalig T."/>
            <person name="Sancelme M."/>
            <person name="Vuilleumier S."/>
            <person name="Grigoriev I.V."/>
            <person name="Amato P."/>
            <person name="Bringel F."/>
        </authorList>
    </citation>
    <scope>NUCLEOTIDE SEQUENCE</scope>
    <source>
        <strain evidence="5">PDD-24b-2</strain>
    </source>
</reference>
<evidence type="ECO:0000256" key="1">
    <source>
        <dbReference type="SAM" id="Coils"/>
    </source>
</evidence>
<dbReference type="InterPro" id="IPR017943">
    <property type="entry name" value="Bactericidal_perm-incr_a/b_dom"/>
</dbReference>
<dbReference type="AlphaFoldDB" id="A0AA38LXH3"/>